<evidence type="ECO:0000313" key="3">
    <source>
        <dbReference type="Proteomes" id="UP000076858"/>
    </source>
</evidence>
<accession>A0A164JA98</accession>
<keyword evidence="3" id="KW-1185">Reference proteome</keyword>
<dbReference type="PANTHER" id="PTHR17605:SF0">
    <property type="entry name" value="RIBOSOME BIOGENESIS PROTEIN BOP1"/>
    <property type="match status" value="1"/>
</dbReference>
<dbReference type="OrthoDB" id="5571054at2759"/>
<dbReference type="EMBL" id="LRGB01005199">
    <property type="protein sequence ID" value="KZS02143.1"/>
    <property type="molecule type" value="Genomic_DNA"/>
</dbReference>
<name>A0A164JA98_9CRUS</name>
<dbReference type="AlphaFoldDB" id="A0A164JA98"/>
<feature type="non-terminal residue" evidence="2">
    <location>
        <position position="1"/>
    </location>
</feature>
<sequence length="150" mass="16752">TASKSAKRRYEIVENKGNSEDVDDIIEAQVSDNADDSTDEESSEYSGLEDDEEDDSGDEEDESAWEEANDSEEKVAPTAIPIEQVGSSAPVEEPARPVEDEYAYDSSDEEDLRNTVGNIPMNWYNEYPHIGYDLEGKPILKPKRGDEIDN</sequence>
<feature type="compositionally biased region" description="Acidic residues" evidence="1">
    <location>
        <begin position="100"/>
        <end position="111"/>
    </location>
</feature>
<comment type="caution">
    <text evidence="2">The sequence shown here is derived from an EMBL/GenBank/DDBJ whole genome shotgun (WGS) entry which is preliminary data.</text>
</comment>
<dbReference type="GO" id="GO:0030687">
    <property type="term" value="C:preribosome, large subunit precursor"/>
    <property type="evidence" value="ECO:0007669"/>
    <property type="project" value="TreeGrafter"/>
</dbReference>
<organism evidence="2 3">
    <name type="scientific">Daphnia magna</name>
    <dbReference type="NCBI Taxonomy" id="35525"/>
    <lineage>
        <taxon>Eukaryota</taxon>
        <taxon>Metazoa</taxon>
        <taxon>Ecdysozoa</taxon>
        <taxon>Arthropoda</taxon>
        <taxon>Crustacea</taxon>
        <taxon>Branchiopoda</taxon>
        <taxon>Diplostraca</taxon>
        <taxon>Cladocera</taxon>
        <taxon>Anomopoda</taxon>
        <taxon>Daphniidae</taxon>
        <taxon>Daphnia</taxon>
    </lineage>
</organism>
<feature type="non-terminal residue" evidence="2">
    <location>
        <position position="150"/>
    </location>
</feature>
<feature type="compositionally biased region" description="Basic and acidic residues" evidence="1">
    <location>
        <begin position="8"/>
        <end position="19"/>
    </location>
</feature>
<dbReference type="STRING" id="35525.A0A164JA98"/>
<gene>
    <name evidence="2" type="ORF">APZ42_000935</name>
</gene>
<dbReference type="InterPro" id="IPR028598">
    <property type="entry name" value="BOP1/Erb1"/>
</dbReference>
<feature type="region of interest" description="Disordered" evidence="1">
    <location>
        <begin position="1"/>
        <end position="113"/>
    </location>
</feature>
<dbReference type="GO" id="GO:0043021">
    <property type="term" value="F:ribonucleoprotein complex binding"/>
    <property type="evidence" value="ECO:0007669"/>
    <property type="project" value="TreeGrafter"/>
</dbReference>
<feature type="compositionally biased region" description="Acidic residues" evidence="1">
    <location>
        <begin position="33"/>
        <end position="70"/>
    </location>
</feature>
<proteinExistence type="predicted"/>
<evidence type="ECO:0000256" key="1">
    <source>
        <dbReference type="SAM" id="MobiDB-lite"/>
    </source>
</evidence>
<dbReference type="Proteomes" id="UP000076858">
    <property type="component" value="Unassembled WGS sequence"/>
</dbReference>
<evidence type="ECO:0000313" key="2">
    <source>
        <dbReference type="EMBL" id="KZS02143.1"/>
    </source>
</evidence>
<reference evidence="2 3" key="1">
    <citation type="submission" date="2016-03" db="EMBL/GenBank/DDBJ databases">
        <title>EvidentialGene: Evidence-directed Construction of Genes on Genomes.</title>
        <authorList>
            <person name="Gilbert D.G."/>
            <person name="Choi J.-H."/>
            <person name="Mockaitis K."/>
            <person name="Colbourne J."/>
            <person name="Pfrender M."/>
        </authorList>
    </citation>
    <scope>NUCLEOTIDE SEQUENCE [LARGE SCALE GENOMIC DNA]</scope>
    <source>
        <strain evidence="2 3">Xinb3</strain>
        <tissue evidence="2">Complete organism</tissue>
    </source>
</reference>
<dbReference type="GO" id="GO:0070545">
    <property type="term" value="C:PeBoW complex"/>
    <property type="evidence" value="ECO:0007669"/>
    <property type="project" value="TreeGrafter"/>
</dbReference>
<dbReference type="PANTHER" id="PTHR17605">
    <property type="entry name" value="RIBOSOME BIOGENESIS PROTEIN BOP1 BLOCK OF PROLIFERATION 1 PROTEIN"/>
    <property type="match status" value="1"/>
</dbReference>
<dbReference type="GO" id="GO:0000463">
    <property type="term" value="P:maturation of LSU-rRNA from tricistronic rRNA transcript (SSU-rRNA, 5.8S rRNA, LSU-rRNA)"/>
    <property type="evidence" value="ECO:0007669"/>
    <property type="project" value="TreeGrafter"/>
</dbReference>
<protein>
    <submittedName>
        <fullName evidence="2">Ribosome biogenesis protein BOP1</fullName>
    </submittedName>
</protein>